<evidence type="ECO:0000256" key="1">
    <source>
        <dbReference type="SAM" id="MobiDB-lite"/>
    </source>
</evidence>
<evidence type="ECO:0000256" key="2">
    <source>
        <dbReference type="SAM" id="Phobius"/>
    </source>
</evidence>
<comment type="caution">
    <text evidence="3">The sequence shown here is derived from an EMBL/GenBank/DDBJ whole genome shotgun (WGS) entry which is preliminary data.</text>
</comment>
<feature type="transmembrane region" description="Helical" evidence="2">
    <location>
        <begin position="54"/>
        <end position="75"/>
    </location>
</feature>
<proteinExistence type="predicted"/>
<name>A0ABR2LAK7_9EUKA</name>
<evidence type="ECO:0000313" key="4">
    <source>
        <dbReference type="Proteomes" id="UP001470230"/>
    </source>
</evidence>
<organism evidence="3 4">
    <name type="scientific">Tritrichomonas musculus</name>
    <dbReference type="NCBI Taxonomy" id="1915356"/>
    <lineage>
        <taxon>Eukaryota</taxon>
        <taxon>Metamonada</taxon>
        <taxon>Parabasalia</taxon>
        <taxon>Tritrichomonadida</taxon>
        <taxon>Tritrichomonadidae</taxon>
        <taxon>Tritrichomonas</taxon>
    </lineage>
</organism>
<keyword evidence="2" id="KW-0812">Transmembrane</keyword>
<keyword evidence="2" id="KW-0472">Membrane</keyword>
<protein>
    <submittedName>
        <fullName evidence="3">Uncharacterized protein</fullName>
    </submittedName>
</protein>
<keyword evidence="4" id="KW-1185">Reference proteome</keyword>
<feature type="compositionally biased region" description="Low complexity" evidence="1">
    <location>
        <begin position="1"/>
        <end position="10"/>
    </location>
</feature>
<dbReference type="Proteomes" id="UP001470230">
    <property type="component" value="Unassembled WGS sequence"/>
</dbReference>
<feature type="compositionally biased region" description="Low complexity" evidence="1">
    <location>
        <begin position="17"/>
        <end position="26"/>
    </location>
</feature>
<feature type="region of interest" description="Disordered" evidence="1">
    <location>
        <begin position="1"/>
        <end position="26"/>
    </location>
</feature>
<keyword evidence="2" id="KW-1133">Transmembrane helix</keyword>
<dbReference type="EMBL" id="JAPFFF010000001">
    <property type="protein sequence ID" value="KAK8900385.1"/>
    <property type="molecule type" value="Genomic_DNA"/>
</dbReference>
<evidence type="ECO:0000313" key="3">
    <source>
        <dbReference type="EMBL" id="KAK8900385.1"/>
    </source>
</evidence>
<gene>
    <name evidence="3" type="ORF">M9Y10_002712</name>
</gene>
<reference evidence="3 4" key="1">
    <citation type="submission" date="2024-04" db="EMBL/GenBank/DDBJ databases">
        <title>Tritrichomonas musculus Genome.</title>
        <authorList>
            <person name="Alves-Ferreira E."/>
            <person name="Grigg M."/>
            <person name="Lorenzi H."/>
            <person name="Galac M."/>
        </authorList>
    </citation>
    <scope>NUCLEOTIDE SEQUENCE [LARGE SCALE GENOMIC DNA]</scope>
    <source>
        <strain evidence="3 4">EAF2021</strain>
    </source>
</reference>
<feature type="transmembrane region" description="Helical" evidence="2">
    <location>
        <begin position="185"/>
        <end position="207"/>
    </location>
</feature>
<accession>A0ABR2LAK7</accession>
<sequence>MSDSLNSSLESSRRSSRSPTPSRTPQSILRIPQKAPYDPTSRYPTWLRILTSGWFYYTTLIFTLLLLLTVGNYYLSVDYCVGNEFIDCKPCPNYFNCSKTKLSCDGDVINGVCLPKNHHIYHIYNEKIDLLRELVINGTVKTISNIRSHQEFANEPSQTISLLVSTIEGYKVKNGKIVKDVSENVRFSIVLSTFVISLACFLSSLYFRNKPPKF</sequence>